<dbReference type="Gene3D" id="3.30.1370.120">
    <property type="match status" value="2"/>
</dbReference>
<reference evidence="9 10" key="1">
    <citation type="submission" date="2017-09" db="EMBL/GenBank/DDBJ databases">
        <title>Depth-based differentiation of microbial function through sediment-hosted aquifers and enrichment of novel symbionts in the deep terrestrial subsurface.</title>
        <authorList>
            <person name="Probst A.J."/>
            <person name="Ladd B."/>
            <person name="Jarett J.K."/>
            <person name="Geller-Mcgrath D.E."/>
            <person name="Sieber C.M."/>
            <person name="Emerson J.B."/>
            <person name="Anantharaman K."/>
            <person name="Thomas B.C."/>
            <person name="Malmstrom R."/>
            <person name="Stieglmeier M."/>
            <person name="Klingl A."/>
            <person name="Woyke T."/>
            <person name="Ryan C.M."/>
            <person name="Banfield J.F."/>
        </authorList>
    </citation>
    <scope>NUCLEOTIDE SEQUENCE [LARGE SCALE GENOMIC DNA]</scope>
    <source>
        <strain evidence="9">CG11_big_fil_rev_8_21_14_0_20_45_26</strain>
    </source>
</reference>
<feature type="chain" id="PRO_5013681824" evidence="6">
    <location>
        <begin position="24"/>
        <end position="752"/>
    </location>
</feature>
<feature type="domain" description="Type II/III secretion system secretin-like" evidence="7">
    <location>
        <begin position="348"/>
        <end position="523"/>
    </location>
</feature>
<feature type="domain" description="NolW-like" evidence="8">
    <location>
        <begin position="210"/>
        <end position="272"/>
    </location>
</feature>
<evidence type="ECO:0000256" key="4">
    <source>
        <dbReference type="RuleBase" id="RU004003"/>
    </source>
</evidence>
<keyword evidence="5" id="KW-0813">Transport</keyword>
<dbReference type="GO" id="GO:0009306">
    <property type="term" value="P:protein secretion"/>
    <property type="evidence" value="ECO:0007669"/>
    <property type="project" value="InterPro"/>
</dbReference>
<dbReference type="EMBL" id="PCVY01000049">
    <property type="protein sequence ID" value="PIQ86158.1"/>
    <property type="molecule type" value="Genomic_DNA"/>
</dbReference>
<comment type="similarity">
    <text evidence="4">Belongs to the bacterial secretin family.</text>
</comment>
<feature type="signal peptide" evidence="6">
    <location>
        <begin position="1"/>
        <end position="23"/>
    </location>
</feature>
<evidence type="ECO:0000256" key="3">
    <source>
        <dbReference type="ARBA" id="ARBA00023136"/>
    </source>
</evidence>
<evidence type="ECO:0000313" key="9">
    <source>
        <dbReference type="EMBL" id="PIQ86158.1"/>
    </source>
</evidence>
<dbReference type="GO" id="GO:0009279">
    <property type="term" value="C:cell outer membrane"/>
    <property type="evidence" value="ECO:0007669"/>
    <property type="project" value="UniProtKB-SubCell"/>
</dbReference>
<dbReference type="GO" id="GO:0015627">
    <property type="term" value="C:type II protein secretion system complex"/>
    <property type="evidence" value="ECO:0007669"/>
    <property type="project" value="TreeGrafter"/>
</dbReference>
<gene>
    <name evidence="9" type="ORF">COV74_05620</name>
</gene>
<feature type="domain" description="NolW-like" evidence="8">
    <location>
        <begin position="149"/>
        <end position="207"/>
    </location>
</feature>
<comment type="caution">
    <text evidence="9">The sequence shown here is derived from an EMBL/GenBank/DDBJ whole genome shotgun (WGS) entry which is preliminary data.</text>
</comment>
<name>A0A2H0LP62_9BACT</name>
<evidence type="ECO:0000313" key="10">
    <source>
        <dbReference type="Proteomes" id="UP000230859"/>
    </source>
</evidence>
<sequence>MKMKHTIVWMILLAMVSSMPLLAEQGDGSFGDDSSETFSSFAPGADVMNVTGGSGGGFSDRITLELKGVNILDVLKILAKRSGLNIVAGRNVRGDVTLYMQDVQVRRALDTIVNTLDLAYEEKDGIITVMSQKEFQSIFGKPFQDNRITETFKLQHAIPSVMNQLVQQMKSPAGRIAVDERTGTIIVTDLQGVVDEIRQAVQEFDQPLVTKVFDLQYAVAADIGEELMDYLTPEVGILKIDKRANRITITDRQAIVEQIGTVIEGFDTRPKQVLIDAKVVEVQLYDAFRFGIDWDWVDLRAGSVKNVTLNPVLPVSAPGTSLGSGDLSTFTIGSTERGDSLQAVMNVLENVGKTNILSSPRLLVLNNEEAQLAVATREPVVTQTVQLSQATSNTADQIDYIDVGVTLSVVPTISADGNVTLKIKPEVSTKNSTLELQGVASGSNTTFVRSRVPVVTTQMLETTVVVKDGTTVVVGGLIQDREAKTRKKIPVLGDIPILGSAFRTKTNDMNKTELVVFLTPHIVSGKKDTAEQDKYLDQNGDWIEFNKVGGYDFLKADTTTSQGPFRQNDKAYWESPVKEKPVFFPRKNTAFRAMPYRDKVNQLKEEAPIPAELTADQNETELNEKGAGGLVTKKQADAMEAPSKSEELTDVPDVVTSPHHIRRHYREEIQKAIGEALRLRDDLGNYPITIELFLIVERSGELTLKNIVGSQGLSAKGETVVLDVLNQLAPFPPFPAEMGSDRELLDLRFELK</sequence>
<evidence type="ECO:0000256" key="6">
    <source>
        <dbReference type="SAM" id="SignalP"/>
    </source>
</evidence>
<dbReference type="Pfam" id="PF00263">
    <property type="entry name" value="Secretin"/>
    <property type="match status" value="1"/>
</dbReference>
<organism evidence="9 10">
    <name type="scientific">Candidatus Abzuiibacterium crystallinum</name>
    <dbReference type="NCBI Taxonomy" id="1974748"/>
    <lineage>
        <taxon>Bacteria</taxon>
        <taxon>Pseudomonadati</taxon>
        <taxon>Candidatus Omnitrophota</taxon>
        <taxon>Candidatus Abzuiibacterium</taxon>
    </lineage>
</organism>
<dbReference type="InterPro" id="IPR001775">
    <property type="entry name" value="GspD/PilQ"/>
</dbReference>
<dbReference type="InterPro" id="IPR038591">
    <property type="entry name" value="NolW-like_sf"/>
</dbReference>
<evidence type="ECO:0000256" key="5">
    <source>
        <dbReference type="RuleBase" id="RU004004"/>
    </source>
</evidence>
<keyword evidence="2 6" id="KW-0732">Signal</keyword>
<evidence type="ECO:0000256" key="1">
    <source>
        <dbReference type="ARBA" id="ARBA00004370"/>
    </source>
</evidence>
<dbReference type="InterPro" id="IPR050810">
    <property type="entry name" value="Bact_Secretion_Sys_Channel"/>
</dbReference>
<keyword evidence="3" id="KW-0472">Membrane</keyword>
<dbReference type="PANTHER" id="PTHR30332">
    <property type="entry name" value="PROBABLE GENERAL SECRETION PATHWAY PROTEIN D"/>
    <property type="match status" value="1"/>
</dbReference>
<dbReference type="Proteomes" id="UP000230859">
    <property type="component" value="Unassembled WGS sequence"/>
</dbReference>
<dbReference type="Pfam" id="PF03958">
    <property type="entry name" value="Secretin_N"/>
    <property type="match status" value="2"/>
</dbReference>
<accession>A0A2H0LP62</accession>
<proteinExistence type="inferred from homology"/>
<dbReference type="Gene3D" id="3.30.1370.130">
    <property type="match status" value="1"/>
</dbReference>
<evidence type="ECO:0000259" key="8">
    <source>
        <dbReference type="Pfam" id="PF03958"/>
    </source>
</evidence>
<evidence type="ECO:0000256" key="2">
    <source>
        <dbReference type="ARBA" id="ARBA00022729"/>
    </source>
</evidence>
<evidence type="ECO:0000259" key="7">
    <source>
        <dbReference type="Pfam" id="PF00263"/>
    </source>
</evidence>
<dbReference type="InterPro" id="IPR004846">
    <property type="entry name" value="T2SS/T3SS_dom"/>
</dbReference>
<comment type="subcellular location">
    <subcellularLocation>
        <location evidence="5">Cell outer membrane</location>
    </subcellularLocation>
    <subcellularLocation>
        <location evidence="1">Membrane</location>
    </subcellularLocation>
</comment>
<dbReference type="PANTHER" id="PTHR30332:SF24">
    <property type="entry name" value="SECRETIN GSPD-RELATED"/>
    <property type="match status" value="1"/>
</dbReference>
<dbReference type="AlphaFoldDB" id="A0A2H0LP62"/>
<dbReference type="PRINTS" id="PR00811">
    <property type="entry name" value="BCTERIALGSPD"/>
</dbReference>
<dbReference type="InterPro" id="IPR005644">
    <property type="entry name" value="NolW-like"/>
</dbReference>
<protein>
    <submittedName>
        <fullName evidence="9">Uncharacterized protein</fullName>
    </submittedName>
</protein>